<accession>A0A1I7WYU0</accession>
<protein>
    <submittedName>
        <fullName evidence="2">BAH domain-containing protein</fullName>
    </submittedName>
</protein>
<reference evidence="2" key="1">
    <citation type="submission" date="2016-11" db="UniProtKB">
        <authorList>
            <consortium name="WormBaseParasite"/>
        </authorList>
    </citation>
    <scope>IDENTIFICATION</scope>
</reference>
<dbReference type="WBParaSite" id="Hba_10356">
    <property type="protein sequence ID" value="Hba_10356"/>
    <property type="gene ID" value="Hba_10356"/>
</dbReference>
<proteinExistence type="predicted"/>
<keyword evidence="1" id="KW-1185">Reference proteome</keyword>
<dbReference type="Proteomes" id="UP000095283">
    <property type="component" value="Unplaced"/>
</dbReference>
<dbReference type="AlphaFoldDB" id="A0A1I7WYU0"/>
<name>A0A1I7WYU0_HETBA</name>
<sequence length="166" mass="18574">MSHAQNMYRVGDFVYFEVSANAPYQVRKIEDLNKVSFSFTGNYEVDKLKPDNFGSSGHTIVNGSDLKEEDKEEKDIIMTSESIHVRKDEEEGKSEWGSAGLPLGADTLDARARHRLSIDETFTVDSYPISFYIILVPYQAAGIILIPTSGNSSSNSNSWEMSRYSS</sequence>
<organism evidence="1 2">
    <name type="scientific">Heterorhabditis bacteriophora</name>
    <name type="common">Entomopathogenic nematode worm</name>
    <dbReference type="NCBI Taxonomy" id="37862"/>
    <lineage>
        <taxon>Eukaryota</taxon>
        <taxon>Metazoa</taxon>
        <taxon>Ecdysozoa</taxon>
        <taxon>Nematoda</taxon>
        <taxon>Chromadorea</taxon>
        <taxon>Rhabditida</taxon>
        <taxon>Rhabditina</taxon>
        <taxon>Rhabditomorpha</taxon>
        <taxon>Strongyloidea</taxon>
        <taxon>Heterorhabditidae</taxon>
        <taxon>Heterorhabditis</taxon>
    </lineage>
</organism>
<evidence type="ECO:0000313" key="1">
    <source>
        <dbReference type="Proteomes" id="UP000095283"/>
    </source>
</evidence>
<evidence type="ECO:0000313" key="2">
    <source>
        <dbReference type="WBParaSite" id="Hba_10356"/>
    </source>
</evidence>